<reference evidence="2 3" key="1">
    <citation type="submission" date="2016-11" db="EMBL/GenBank/DDBJ databases">
        <authorList>
            <person name="Jaros S."/>
            <person name="Januszkiewicz K."/>
            <person name="Wedrychowicz H."/>
        </authorList>
    </citation>
    <scope>NUCLEOTIDE SEQUENCE [LARGE SCALE GENOMIC DNA]</scope>
    <source>
        <strain evidence="2 3">DSM 25661</strain>
    </source>
</reference>
<name>A0A1M4TTR1_9FLAO</name>
<protein>
    <submittedName>
        <fullName evidence="2">Type IX secretion system membrane protein, PorP/SprF family</fullName>
    </submittedName>
</protein>
<organism evidence="2 3">
    <name type="scientific">Psychroflexus salarius</name>
    <dbReference type="NCBI Taxonomy" id="1155689"/>
    <lineage>
        <taxon>Bacteria</taxon>
        <taxon>Pseudomonadati</taxon>
        <taxon>Bacteroidota</taxon>
        <taxon>Flavobacteriia</taxon>
        <taxon>Flavobacteriales</taxon>
        <taxon>Flavobacteriaceae</taxon>
        <taxon>Psychroflexus</taxon>
    </lineage>
</organism>
<proteinExistence type="predicted"/>
<dbReference type="RefSeq" id="WP_073191923.1">
    <property type="nucleotide sequence ID" value="NZ_FQTW01000002.1"/>
</dbReference>
<evidence type="ECO:0000256" key="1">
    <source>
        <dbReference type="SAM" id="SignalP"/>
    </source>
</evidence>
<dbReference type="Pfam" id="PF11751">
    <property type="entry name" value="PorP_SprF"/>
    <property type="match status" value="1"/>
</dbReference>
<dbReference type="NCBIfam" id="TIGR03519">
    <property type="entry name" value="T9SS_PorP_fam"/>
    <property type="match status" value="1"/>
</dbReference>
<feature type="signal peptide" evidence="1">
    <location>
        <begin position="1"/>
        <end position="29"/>
    </location>
</feature>
<evidence type="ECO:0000313" key="3">
    <source>
        <dbReference type="Proteomes" id="UP000184462"/>
    </source>
</evidence>
<dbReference type="Proteomes" id="UP000184462">
    <property type="component" value="Unassembled WGS sequence"/>
</dbReference>
<evidence type="ECO:0000313" key="2">
    <source>
        <dbReference type="EMBL" id="SHE47796.1"/>
    </source>
</evidence>
<keyword evidence="3" id="KW-1185">Reference proteome</keyword>
<feature type="chain" id="PRO_5012996723" evidence="1">
    <location>
        <begin position="30"/>
        <end position="316"/>
    </location>
</feature>
<dbReference type="EMBL" id="FQTW01000002">
    <property type="protein sequence ID" value="SHE47796.1"/>
    <property type="molecule type" value="Genomic_DNA"/>
</dbReference>
<keyword evidence="1" id="KW-0732">Signal</keyword>
<accession>A0A1M4TTR1</accession>
<dbReference type="InterPro" id="IPR019861">
    <property type="entry name" value="PorP/SprF_Bacteroidetes"/>
</dbReference>
<sequence>MLNNLINNISLKLVYFSFVSLSFVLQVNAQQDPNFTQYMYNTMSINPAYAGSRDVLSATLLHRSQWLGFDDAPQTQTLTVHSPLKNEQMGLGLSIVNDKIGVVSDTYLSAVYSYSIQLTRFAKIRFGLNAGARLLNVDFNRLNIEDNTDPLFANNIENKISPQFGLGVLLSNDVYYVGISSPALLRTNHFDGSTNENIELRDRVHYYITSGVVLDINQNIKFKPSVLLRHVSGSPLLAEVSTNFLFNDKFTLGTAYRFDSAFSGLFGFQASDSILLGLSYDSSISDISNYNDGSIEFFLRFELFKRYKKMYTPRFF</sequence>
<dbReference type="STRING" id="1155689.SAMN05444278_10214"/>
<gene>
    <name evidence="2" type="ORF">SAMN05444278_10214</name>
</gene>
<dbReference type="OrthoDB" id="1114455at2"/>
<dbReference type="AlphaFoldDB" id="A0A1M4TTR1"/>